<organism evidence="1 2">
    <name type="scientific">Cellulomonas carbonis T26</name>
    <dbReference type="NCBI Taxonomy" id="947969"/>
    <lineage>
        <taxon>Bacteria</taxon>
        <taxon>Bacillati</taxon>
        <taxon>Actinomycetota</taxon>
        <taxon>Actinomycetes</taxon>
        <taxon>Micrococcales</taxon>
        <taxon>Cellulomonadaceae</taxon>
        <taxon>Cellulomonas</taxon>
    </lineage>
</organism>
<dbReference type="OrthoDB" id="9773060at2"/>
<gene>
    <name evidence="1" type="ORF">N868_00505</name>
</gene>
<evidence type="ECO:0000313" key="2">
    <source>
        <dbReference type="Proteomes" id="UP000029839"/>
    </source>
</evidence>
<reference evidence="1 2" key="2">
    <citation type="journal article" date="2015" name="Stand. Genomic Sci.">
        <title>Draft genome sequence of Cellulomonas carbonis T26(T) and comparative analysis of six Cellulomonas genomes.</title>
        <authorList>
            <person name="Zhuang W."/>
            <person name="Zhang S."/>
            <person name="Xia X."/>
            <person name="Wang G."/>
        </authorList>
    </citation>
    <scope>NUCLEOTIDE SEQUENCE [LARGE SCALE GENOMIC DNA]</scope>
    <source>
        <strain evidence="1 2">T26</strain>
    </source>
</reference>
<name>A0A0A0BY35_9CELL</name>
<comment type="caution">
    <text evidence="1">The sequence shown here is derived from an EMBL/GenBank/DDBJ whole genome shotgun (WGS) entry which is preliminary data.</text>
</comment>
<dbReference type="AlphaFoldDB" id="A0A0A0BY35"/>
<keyword evidence="2" id="KW-1185">Reference proteome</keyword>
<accession>A0A0A0BY35</accession>
<reference evidence="1 2" key="1">
    <citation type="submission" date="2013-08" db="EMBL/GenBank/DDBJ databases">
        <title>Genome sequencing of Cellulomonas carbonis T26.</title>
        <authorList>
            <person name="Chen F."/>
            <person name="Li Y."/>
            <person name="Wang G."/>
        </authorList>
    </citation>
    <scope>NUCLEOTIDE SEQUENCE [LARGE SCALE GENOMIC DNA]</scope>
    <source>
        <strain evidence="1 2">T26</strain>
    </source>
</reference>
<dbReference type="Proteomes" id="UP000029839">
    <property type="component" value="Unassembled WGS sequence"/>
</dbReference>
<sequence length="89" mass="9978">MPARGASASRRWLEKAGRSLRRPATGLFDTSTWAAFVAAAARRDDLTHAFTVTDSLVEYQQIVARLDPSLPTTRLYGDHLRTFEINTTR</sequence>
<dbReference type="RefSeq" id="WP_043602008.1">
    <property type="nucleotide sequence ID" value="NZ_AXCY01000001.1"/>
</dbReference>
<protein>
    <submittedName>
        <fullName evidence="1">Uncharacterized protein</fullName>
    </submittedName>
</protein>
<dbReference type="EMBL" id="AXCY01000001">
    <property type="protein sequence ID" value="KGM12821.1"/>
    <property type="molecule type" value="Genomic_DNA"/>
</dbReference>
<evidence type="ECO:0000313" key="1">
    <source>
        <dbReference type="EMBL" id="KGM12821.1"/>
    </source>
</evidence>
<proteinExistence type="predicted"/>